<dbReference type="PANTHER" id="PTHR40269:SF1">
    <property type="entry name" value="OUTER MEMBRANE PROTEIN"/>
    <property type="match status" value="1"/>
</dbReference>
<organism evidence="3 4">
    <name type="scientific">Rheinheimera tangshanensis</name>
    <dbReference type="NCBI Taxonomy" id="400153"/>
    <lineage>
        <taxon>Bacteria</taxon>
        <taxon>Pseudomonadati</taxon>
        <taxon>Pseudomonadota</taxon>
        <taxon>Gammaproteobacteria</taxon>
        <taxon>Chromatiales</taxon>
        <taxon>Chromatiaceae</taxon>
        <taxon>Rheinheimera</taxon>
    </lineage>
</organism>
<evidence type="ECO:0000256" key="1">
    <source>
        <dbReference type="SAM" id="MobiDB-lite"/>
    </source>
</evidence>
<dbReference type="AlphaFoldDB" id="A0A5C8LXH0"/>
<reference evidence="3 4" key="1">
    <citation type="submission" date="2019-08" db="EMBL/GenBank/DDBJ databases">
        <title>Draft genome analysis of Rheinheimera tangshanensis isolated from the roots of fresh rice plants (Oryza sativa).</title>
        <authorList>
            <person name="Yu Q."/>
            <person name="Qi Y."/>
            <person name="Zhang H."/>
            <person name="Pu J."/>
        </authorList>
    </citation>
    <scope>NUCLEOTIDE SEQUENCE [LARGE SCALE GENOMIC DNA]</scope>
    <source>
        <strain evidence="3 4">JA3-B52</strain>
    </source>
</reference>
<evidence type="ECO:0000313" key="3">
    <source>
        <dbReference type="EMBL" id="TXK80803.1"/>
    </source>
</evidence>
<proteinExistence type="predicted"/>
<dbReference type="RefSeq" id="WP_147904249.1">
    <property type="nucleotide sequence ID" value="NZ_BAAAGC010000013.1"/>
</dbReference>
<feature type="compositionally biased region" description="Basic and acidic residues" evidence="1">
    <location>
        <begin position="310"/>
        <end position="354"/>
    </location>
</feature>
<keyword evidence="2" id="KW-0732">Signal</keyword>
<dbReference type="OrthoDB" id="197257at2"/>
<accession>A0A5C8LXH0</accession>
<feature type="compositionally biased region" description="Basic and acidic residues" evidence="1">
    <location>
        <begin position="362"/>
        <end position="391"/>
    </location>
</feature>
<feature type="compositionally biased region" description="Basic and acidic residues" evidence="1">
    <location>
        <begin position="510"/>
        <end position="524"/>
    </location>
</feature>
<dbReference type="Proteomes" id="UP000321814">
    <property type="component" value="Unassembled WGS sequence"/>
</dbReference>
<feature type="signal peptide" evidence="2">
    <location>
        <begin position="1"/>
        <end position="26"/>
    </location>
</feature>
<gene>
    <name evidence="3" type="ORF">FU839_10130</name>
</gene>
<dbReference type="Pfam" id="PF11737">
    <property type="entry name" value="DUF3300"/>
    <property type="match status" value="1"/>
</dbReference>
<name>A0A5C8LXH0_9GAMM</name>
<feature type="region of interest" description="Disordered" evidence="1">
    <location>
        <begin position="288"/>
        <end position="524"/>
    </location>
</feature>
<protein>
    <submittedName>
        <fullName evidence="3">DUF3300 domain-containing protein</fullName>
    </submittedName>
</protein>
<feature type="compositionally biased region" description="Polar residues" evidence="1">
    <location>
        <begin position="288"/>
        <end position="299"/>
    </location>
</feature>
<dbReference type="EMBL" id="VRLR01000005">
    <property type="protein sequence ID" value="TXK80803.1"/>
    <property type="molecule type" value="Genomic_DNA"/>
</dbReference>
<feature type="compositionally biased region" description="Basic and acidic residues" evidence="1">
    <location>
        <begin position="439"/>
        <end position="450"/>
    </location>
</feature>
<comment type="caution">
    <text evidence="3">The sequence shown here is derived from an EMBL/GenBank/DDBJ whole genome shotgun (WGS) entry which is preliminary data.</text>
</comment>
<sequence length="524" mass="62282">MRALMKCLPLLSVALFPALLVAPVAAQQTASAGSTVQSFSQAELDAMLAPIALYPDTVLSHVLIASTYPLEIIKANRWVEEHPNYSAEQALEEVEDEDWDPSVKALVPFPQLLERMSDDIDWTQRLGDAFLGQEAQVMTSIQTLRNKAYASGNLDKQEHIKVVRQEKTIIIEPASPQVVYIPYYDPYVVYGPWWWRSYQPVYWHVPVGYAVHRGFSWGVGIQIAPGFYFSSFHWPRRQIVVIDHHHHWREPYYYRSHQIIHHKNSHHWRHNPHHRRGVSYHAGYQPTREFSGQRSYQNREQQREWAAQTRENKGYAPDRKVNTQKEQRFAEKDRQFERNKKGDDLMRRAKEEGPRAQVEPTNSRELKDRQQLLRQELKNNKRQELEPDRIVRQPGAEMIRPQRTYQTQRTEQAKFERPVQQPRVDTVRPERSYQTPRIEQPRFEQPKIERSYQQPRVEQPRIERSYQQPRVEQPRIERSYQQPRVESPRVERSYQQPRVQQPRMEQPRSQSREMRGGEGRRQIE</sequence>
<feature type="chain" id="PRO_5022845338" evidence="2">
    <location>
        <begin position="27"/>
        <end position="524"/>
    </location>
</feature>
<keyword evidence="4" id="KW-1185">Reference proteome</keyword>
<evidence type="ECO:0000256" key="2">
    <source>
        <dbReference type="SAM" id="SignalP"/>
    </source>
</evidence>
<dbReference type="InterPro" id="IPR021728">
    <property type="entry name" value="DUF3300"/>
</dbReference>
<dbReference type="PANTHER" id="PTHR40269">
    <property type="entry name" value="OUTER MEMBRANE PROTEIN-RELATED"/>
    <property type="match status" value="1"/>
</dbReference>
<evidence type="ECO:0000313" key="4">
    <source>
        <dbReference type="Proteomes" id="UP000321814"/>
    </source>
</evidence>